<keyword evidence="5" id="KW-0547">Nucleotide-binding</keyword>
<dbReference type="SUPFAM" id="SSF53448">
    <property type="entry name" value="Nucleotide-diphospho-sugar transferases"/>
    <property type="match status" value="1"/>
</dbReference>
<dbReference type="InterPro" id="IPR029044">
    <property type="entry name" value="Nucleotide-diphossugar_trans"/>
</dbReference>
<evidence type="ECO:0000256" key="4">
    <source>
        <dbReference type="ARBA" id="ARBA00022695"/>
    </source>
</evidence>
<evidence type="ECO:0000259" key="8">
    <source>
        <dbReference type="Pfam" id="PF00483"/>
    </source>
</evidence>
<sequence length="364" mass="40371">MNSKFYCVIMGGGVGSRFWPVSRENKPKQFLDFFGTGESLLQQTFRRMSQFVPKENILIVTNEVYVEETLRQLPELLPDQILAEPIRRNTAPCIAYAAYHIRSKCPDASIFVTPSDHIILQEAQFAEFATKALEYVADHDSLVTLGIMASRPETGYGYIQMDPEKSHDLSGGFLRVKVFTEKPDREMAELFVKSGDFLWNSGMFAWNVSAILAAIEEHAGEVAEVLGAGAEVYGTSGESAFIREAFPCCPSISIDYAVMEKAQNVLVLPSDFGWADLGTWGAVYEHAEKDEAGNAALGTRCIFQEASGNVVSLSDPSRIVVMRSVSDCIVAEHDNVLLICKRSEEQRVKGMMAEAELQFGKEYI</sequence>
<proteinExistence type="inferred from homology"/>
<comment type="caution">
    <text evidence="9">The sequence shown here is derived from an EMBL/GenBank/DDBJ whole genome shotgun (WGS) entry which is preliminary data.</text>
</comment>
<dbReference type="PANTHER" id="PTHR46390">
    <property type="entry name" value="MANNOSE-1-PHOSPHATE GUANYLYLTRANSFERASE"/>
    <property type="match status" value="1"/>
</dbReference>
<comment type="similarity">
    <text evidence="1">Belongs to the mannose-6-phosphate isomerase type 2 family.</text>
</comment>
<accession>C3J7S8</accession>
<reference evidence="9 10" key="1">
    <citation type="submission" date="2009-04" db="EMBL/GenBank/DDBJ databases">
        <authorList>
            <person name="Sebastian Y."/>
            <person name="Madupu R."/>
            <person name="Durkin A.S."/>
            <person name="Torralba M."/>
            <person name="Methe B."/>
            <person name="Sutton G.G."/>
            <person name="Strausberg R.L."/>
            <person name="Nelson K.E."/>
        </authorList>
    </citation>
    <scope>NUCLEOTIDE SEQUENCE [LARGE SCALE GENOMIC DNA]</scope>
    <source>
        <strain evidence="10">ATCC 35406 / BCRC 14492 / JCM 8526 / NCTC 13058 / HG 370</strain>
    </source>
</reference>
<dbReference type="GO" id="GO:0016853">
    <property type="term" value="F:isomerase activity"/>
    <property type="evidence" value="ECO:0007669"/>
    <property type="project" value="UniProtKB-KW"/>
</dbReference>
<dbReference type="EMBL" id="ACNN01000005">
    <property type="protein sequence ID" value="EEN83673.1"/>
    <property type="molecule type" value="Genomic_DNA"/>
</dbReference>
<dbReference type="eggNOG" id="COG0836">
    <property type="taxonomic scope" value="Bacteria"/>
</dbReference>
<keyword evidence="6" id="KW-0342">GTP-binding</keyword>
<dbReference type="Gene3D" id="3.90.550.10">
    <property type="entry name" value="Spore Coat Polysaccharide Biosynthesis Protein SpsA, Chain A"/>
    <property type="match status" value="1"/>
</dbReference>
<dbReference type="Pfam" id="PF00483">
    <property type="entry name" value="NTP_transferase"/>
    <property type="match status" value="1"/>
</dbReference>
<dbReference type="AlphaFoldDB" id="C3J7S8"/>
<dbReference type="GO" id="GO:0009298">
    <property type="term" value="P:GDP-mannose biosynthetic process"/>
    <property type="evidence" value="ECO:0007669"/>
    <property type="project" value="TreeGrafter"/>
</dbReference>
<dbReference type="GO" id="GO:0004475">
    <property type="term" value="F:mannose-1-phosphate guanylyltransferase (GTP) activity"/>
    <property type="evidence" value="ECO:0007669"/>
    <property type="project" value="UniProtKB-EC"/>
</dbReference>
<dbReference type="PANTHER" id="PTHR46390:SF1">
    <property type="entry name" value="MANNOSE-1-PHOSPHATE GUANYLYLTRANSFERASE"/>
    <property type="match status" value="1"/>
</dbReference>
<dbReference type="CDD" id="cd02509">
    <property type="entry name" value="GDP-M1P_Guanylyltransferase"/>
    <property type="match status" value="1"/>
</dbReference>
<evidence type="ECO:0000256" key="5">
    <source>
        <dbReference type="ARBA" id="ARBA00022741"/>
    </source>
</evidence>
<evidence type="ECO:0000256" key="7">
    <source>
        <dbReference type="ARBA" id="ARBA00047343"/>
    </source>
</evidence>
<evidence type="ECO:0000256" key="3">
    <source>
        <dbReference type="ARBA" id="ARBA00022679"/>
    </source>
</evidence>
<keyword evidence="3 9" id="KW-0808">Transferase</keyword>
<dbReference type="FunFam" id="3.90.550.10:FF:000046">
    <property type="entry name" value="Mannose-1-phosphate guanylyltransferase (GDP)"/>
    <property type="match status" value="1"/>
</dbReference>
<dbReference type="Proteomes" id="UP000004295">
    <property type="component" value="Unassembled WGS sequence"/>
</dbReference>
<evidence type="ECO:0000256" key="1">
    <source>
        <dbReference type="ARBA" id="ARBA00006115"/>
    </source>
</evidence>
<dbReference type="InterPro" id="IPR049577">
    <property type="entry name" value="GMPP_N"/>
</dbReference>
<evidence type="ECO:0000256" key="2">
    <source>
        <dbReference type="ARBA" id="ARBA00012387"/>
    </source>
</evidence>
<evidence type="ECO:0000313" key="10">
    <source>
        <dbReference type="Proteomes" id="UP000004295"/>
    </source>
</evidence>
<keyword evidence="4 9" id="KW-0548">Nucleotidyltransferase</keyword>
<comment type="catalytic activity">
    <reaction evidence="7">
        <text>alpha-D-mannose 1-phosphate + GTP + H(+) = GDP-alpha-D-mannose + diphosphate</text>
        <dbReference type="Rhea" id="RHEA:15229"/>
        <dbReference type="ChEBI" id="CHEBI:15378"/>
        <dbReference type="ChEBI" id="CHEBI:33019"/>
        <dbReference type="ChEBI" id="CHEBI:37565"/>
        <dbReference type="ChEBI" id="CHEBI:57527"/>
        <dbReference type="ChEBI" id="CHEBI:58409"/>
        <dbReference type="EC" id="2.7.7.13"/>
    </reaction>
</comment>
<gene>
    <name evidence="9" type="primary">manC</name>
    <name evidence="9" type="ORF">POREN0001_1170</name>
</gene>
<evidence type="ECO:0000313" key="9">
    <source>
        <dbReference type="EMBL" id="EEN83673.1"/>
    </source>
</evidence>
<dbReference type="SUPFAM" id="SSF159283">
    <property type="entry name" value="Guanosine diphospho-D-mannose pyrophosphorylase/mannose-6-phosphate isomerase linker domain"/>
    <property type="match status" value="1"/>
</dbReference>
<name>C3J7S8_POREA</name>
<dbReference type="GO" id="GO:0005525">
    <property type="term" value="F:GTP binding"/>
    <property type="evidence" value="ECO:0007669"/>
    <property type="project" value="UniProtKB-KW"/>
</dbReference>
<dbReference type="GeneID" id="93365491"/>
<dbReference type="EC" id="2.7.7.13" evidence="2"/>
<protein>
    <recommendedName>
        <fullName evidence="2">mannose-1-phosphate guanylyltransferase</fullName>
        <ecNumber evidence="2">2.7.7.13</ecNumber>
    </recommendedName>
</protein>
<organism evidence="9 10">
    <name type="scientific">Porphyromonas endodontalis (strain ATCC 35406 / DSM 24491 / JCM 8526 / CCUG 16442 / BCRC 14492 / NCTC 13058 / HG 370)</name>
    <name type="common">Bacteroides endodontalis</name>
    <dbReference type="NCBI Taxonomy" id="553175"/>
    <lineage>
        <taxon>Bacteria</taxon>
        <taxon>Pseudomonadati</taxon>
        <taxon>Bacteroidota</taxon>
        <taxon>Bacteroidia</taxon>
        <taxon>Bacteroidales</taxon>
        <taxon>Porphyromonadaceae</taxon>
        <taxon>Porphyromonas</taxon>
    </lineage>
</organism>
<dbReference type="RefSeq" id="WP_004332140.1">
    <property type="nucleotide sequence ID" value="NZ_ACNN01000005.1"/>
</dbReference>
<dbReference type="InterPro" id="IPR051161">
    <property type="entry name" value="Mannose-6P_isomerase_type2"/>
</dbReference>
<feature type="domain" description="Nucleotidyl transferase" evidence="8">
    <location>
        <begin position="8"/>
        <end position="291"/>
    </location>
</feature>
<dbReference type="STRING" id="553175.POREN0001_1170"/>
<dbReference type="InterPro" id="IPR005835">
    <property type="entry name" value="NTP_transferase_dom"/>
</dbReference>
<keyword evidence="10" id="KW-1185">Reference proteome</keyword>
<evidence type="ECO:0000256" key="6">
    <source>
        <dbReference type="ARBA" id="ARBA00023134"/>
    </source>
</evidence>
<keyword evidence="9" id="KW-0413">Isomerase</keyword>